<dbReference type="InterPro" id="IPR008979">
    <property type="entry name" value="Galactose-bd-like_sf"/>
</dbReference>
<proteinExistence type="inferred from homology"/>
<dbReference type="EC" id="3.2.1.25" evidence="3"/>
<dbReference type="Pfam" id="PF22666">
    <property type="entry name" value="Glyco_hydro_2_N2"/>
    <property type="match status" value="1"/>
</dbReference>
<dbReference type="GO" id="GO:0005975">
    <property type="term" value="P:carbohydrate metabolic process"/>
    <property type="evidence" value="ECO:0007669"/>
    <property type="project" value="InterPro"/>
</dbReference>
<reference evidence="8" key="1">
    <citation type="journal article" date="2014" name="Int. J. Syst. Evol. Microbiol.">
        <title>Complete genome sequence of Corynebacterium casei LMG S-19264T (=DSM 44701T), isolated from a smear-ripened cheese.</title>
        <authorList>
            <consortium name="US DOE Joint Genome Institute (JGI-PGF)"/>
            <person name="Walter F."/>
            <person name="Albersmeier A."/>
            <person name="Kalinowski J."/>
            <person name="Ruckert C."/>
        </authorList>
    </citation>
    <scope>NUCLEOTIDE SEQUENCE</scope>
    <source>
        <strain evidence="8">VKM Ac-1020</strain>
    </source>
</reference>
<dbReference type="AlphaFoldDB" id="A0A9W6H2Q4"/>
<evidence type="ECO:0000256" key="2">
    <source>
        <dbReference type="ARBA" id="ARBA00007401"/>
    </source>
</evidence>
<accession>A0A9W6H2Q4</accession>
<evidence type="ECO:0000256" key="5">
    <source>
        <dbReference type="ARBA" id="ARBA00023295"/>
    </source>
</evidence>
<evidence type="ECO:0000256" key="1">
    <source>
        <dbReference type="ARBA" id="ARBA00000829"/>
    </source>
</evidence>
<keyword evidence="9" id="KW-1185">Reference proteome</keyword>
<dbReference type="GO" id="GO:0004567">
    <property type="term" value="F:beta-mannosidase activity"/>
    <property type="evidence" value="ECO:0007669"/>
    <property type="project" value="UniProtKB-EC"/>
</dbReference>
<dbReference type="Gene3D" id="2.60.120.260">
    <property type="entry name" value="Galactose-binding domain-like"/>
    <property type="match status" value="1"/>
</dbReference>
<organism evidence="8 9">
    <name type="scientific">Microbacterium barkeri</name>
    <dbReference type="NCBI Taxonomy" id="33917"/>
    <lineage>
        <taxon>Bacteria</taxon>
        <taxon>Bacillati</taxon>
        <taxon>Actinomycetota</taxon>
        <taxon>Actinomycetes</taxon>
        <taxon>Micrococcales</taxon>
        <taxon>Microbacteriaceae</taxon>
        <taxon>Microbacterium</taxon>
    </lineage>
</organism>
<dbReference type="InterPro" id="IPR013783">
    <property type="entry name" value="Ig-like_fold"/>
</dbReference>
<evidence type="ECO:0000256" key="4">
    <source>
        <dbReference type="ARBA" id="ARBA00022801"/>
    </source>
</evidence>
<dbReference type="InterPro" id="IPR017853">
    <property type="entry name" value="GH"/>
</dbReference>
<protein>
    <recommendedName>
        <fullName evidence="3">beta-mannosidase</fullName>
        <ecNumber evidence="3">3.2.1.25</ecNumber>
    </recommendedName>
</protein>
<name>A0A9W6H2Q4_9MICO</name>
<dbReference type="Proteomes" id="UP001142462">
    <property type="component" value="Unassembled WGS sequence"/>
</dbReference>
<comment type="similarity">
    <text evidence="2">Belongs to the glycosyl hydrolase 2 family.</text>
</comment>
<dbReference type="GO" id="GO:0006516">
    <property type="term" value="P:glycoprotein catabolic process"/>
    <property type="evidence" value="ECO:0007669"/>
    <property type="project" value="TreeGrafter"/>
</dbReference>
<evidence type="ECO:0000259" key="7">
    <source>
        <dbReference type="Pfam" id="PF22666"/>
    </source>
</evidence>
<dbReference type="InterPro" id="IPR054593">
    <property type="entry name" value="Beta-mannosidase-like_N2"/>
</dbReference>
<dbReference type="InterPro" id="IPR006102">
    <property type="entry name" value="Ig-like_GH2"/>
</dbReference>
<evidence type="ECO:0000256" key="3">
    <source>
        <dbReference type="ARBA" id="ARBA00012754"/>
    </source>
</evidence>
<evidence type="ECO:0000313" key="8">
    <source>
        <dbReference type="EMBL" id="GLJ61425.1"/>
    </source>
</evidence>
<evidence type="ECO:0000313" key="9">
    <source>
        <dbReference type="Proteomes" id="UP001142462"/>
    </source>
</evidence>
<dbReference type="PANTHER" id="PTHR43730:SF1">
    <property type="entry name" value="BETA-MANNOSIDASE"/>
    <property type="match status" value="1"/>
</dbReference>
<dbReference type="Gene3D" id="3.20.20.80">
    <property type="entry name" value="Glycosidases"/>
    <property type="match status" value="1"/>
</dbReference>
<dbReference type="Gene3D" id="2.60.40.10">
    <property type="entry name" value="Immunoglobulins"/>
    <property type="match status" value="1"/>
</dbReference>
<dbReference type="EMBL" id="BSEJ01000006">
    <property type="protein sequence ID" value="GLJ61425.1"/>
    <property type="molecule type" value="Genomic_DNA"/>
</dbReference>
<feature type="domain" description="Beta-mannosidase-like galactose-binding" evidence="7">
    <location>
        <begin position="10"/>
        <end position="181"/>
    </location>
</feature>
<sequence length="812" mass="89888">MTVIPLSESWTVTALSGPAPEGVAGRAIPATVPGSVHLDLLRAGLIDEPFDGDNETTQQWIGDVDWRFETTFRWHEDGSERRDLVAEGLDTLATITLNGVEIGRTENQHRSYRFDLGAALVEGENALRIDFDAPVPAAHERSERHGARPHVNHHPYNALRKMGSSFGWDWGIDVAASGIWKPIRIETWSTARIASVRPLVDVEGTTGVLEAHVAIERADGLRRGPLRVEVEIDDRVAQVEVAPGETSARVRVEVPDADLWWPRGHGAQPLYDVAVRLADVDAWRGRVGFRTVHVDIAPDEDGSPFALHVNGRLIHVRGANWIPDHAFLTEVDRDRYARRIAGATEANMNLLRVWGGGIYESDDFYDLCDEQGVLVWQDFLLACAAYAEEEWLSREIEAEAREAITRLSPHPSLVIWNGNNENIVAYADWGWRSKLGGLTWGEAYYRRMFPALLAELDPTRFYSAGSPYSFSSYLSPNLDQYGTVHIWDVWNTKDYASYREWKPRFVAEFGFQGPPAWTTLTDVVHDAPLDPQGAQMLVHQKAWQGNINLERGYGPHLPAPKTIDDWHWATQLNQAAALRFGISYFRSLSPYNTGTIVWQLNDDWPVISWAAVDFAERRKPLWYALKAVYAPRFATIQPAGDGLAAVLLNDADEAWSGDLVVRRLAFDGTVRAEAVIAAEVEARGAATVALPAEVAAAGEPTGEVLVVDAAGFGRALHDFAEVVEQSLDRAPLEVRAERADGAVRVHVTARSYVRDVFLLADRGHRDAAVDTGLVSLLPGEEHVFTVTGAPEDVDPSAFTAPLVLRHAGDLRA</sequence>
<dbReference type="RefSeq" id="WP_271173135.1">
    <property type="nucleotide sequence ID" value="NZ_BSEJ01000006.1"/>
</dbReference>
<comment type="catalytic activity">
    <reaction evidence="1">
        <text>Hydrolysis of terminal, non-reducing beta-D-mannose residues in beta-D-mannosides.</text>
        <dbReference type="EC" id="3.2.1.25"/>
    </reaction>
</comment>
<reference evidence="8" key="2">
    <citation type="submission" date="2023-01" db="EMBL/GenBank/DDBJ databases">
        <authorList>
            <person name="Sun Q."/>
            <person name="Evtushenko L."/>
        </authorList>
    </citation>
    <scope>NUCLEOTIDE SEQUENCE</scope>
    <source>
        <strain evidence="8">VKM Ac-1020</strain>
    </source>
</reference>
<keyword evidence="5" id="KW-0326">Glycosidase</keyword>
<dbReference type="InterPro" id="IPR036156">
    <property type="entry name" value="Beta-gal/glucu_dom_sf"/>
</dbReference>
<feature type="domain" description="Glycoside hydrolase family 2 immunoglobulin-like beta-sandwich" evidence="6">
    <location>
        <begin position="198"/>
        <end position="290"/>
    </location>
</feature>
<dbReference type="FunFam" id="3.20.20.80:FF:000050">
    <property type="entry name" value="Beta-mannosidase B"/>
    <property type="match status" value="1"/>
</dbReference>
<evidence type="ECO:0000259" key="6">
    <source>
        <dbReference type="Pfam" id="PF00703"/>
    </source>
</evidence>
<dbReference type="PANTHER" id="PTHR43730">
    <property type="entry name" value="BETA-MANNOSIDASE"/>
    <property type="match status" value="1"/>
</dbReference>
<keyword evidence="4" id="KW-0378">Hydrolase</keyword>
<gene>
    <name evidence="8" type="ORF">GCM10017576_15540</name>
</gene>
<dbReference type="InterPro" id="IPR050887">
    <property type="entry name" value="Beta-mannosidase_GH2"/>
</dbReference>
<dbReference type="SUPFAM" id="SSF49303">
    <property type="entry name" value="beta-Galactosidase/glucuronidase domain"/>
    <property type="match status" value="1"/>
</dbReference>
<comment type="caution">
    <text evidence="8">The sequence shown here is derived from an EMBL/GenBank/DDBJ whole genome shotgun (WGS) entry which is preliminary data.</text>
</comment>
<dbReference type="Pfam" id="PF00703">
    <property type="entry name" value="Glyco_hydro_2"/>
    <property type="match status" value="1"/>
</dbReference>
<dbReference type="SUPFAM" id="SSF51445">
    <property type="entry name" value="(Trans)glycosidases"/>
    <property type="match status" value="1"/>
</dbReference>
<dbReference type="SUPFAM" id="SSF49785">
    <property type="entry name" value="Galactose-binding domain-like"/>
    <property type="match status" value="1"/>
</dbReference>